<protein>
    <submittedName>
        <fullName evidence="1">Uncharacterized protein</fullName>
    </submittedName>
</protein>
<dbReference type="RefSeq" id="XP_045952259.1">
    <property type="nucleotide sequence ID" value="XM_046097077.1"/>
</dbReference>
<proteinExistence type="predicted"/>
<evidence type="ECO:0000313" key="2">
    <source>
        <dbReference type="Proteomes" id="UP000758603"/>
    </source>
</evidence>
<dbReference type="GeneID" id="70125969"/>
<organism evidence="1 2">
    <name type="scientific">Truncatella angustata</name>
    <dbReference type="NCBI Taxonomy" id="152316"/>
    <lineage>
        <taxon>Eukaryota</taxon>
        <taxon>Fungi</taxon>
        <taxon>Dikarya</taxon>
        <taxon>Ascomycota</taxon>
        <taxon>Pezizomycotina</taxon>
        <taxon>Sordariomycetes</taxon>
        <taxon>Xylariomycetidae</taxon>
        <taxon>Amphisphaeriales</taxon>
        <taxon>Sporocadaceae</taxon>
        <taxon>Truncatella</taxon>
    </lineage>
</organism>
<name>A0A9P8RM43_9PEZI</name>
<keyword evidence="2" id="KW-1185">Reference proteome</keyword>
<dbReference type="OrthoDB" id="5343483at2759"/>
<accession>A0A9P8RM43</accession>
<reference evidence="1" key="1">
    <citation type="journal article" date="2021" name="Nat. Commun.">
        <title>Genetic determinants of endophytism in the Arabidopsis root mycobiome.</title>
        <authorList>
            <person name="Mesny F."/>
            <person name="Miyauchi S."/>
            <person name="Thiergart T."/>
            <person name="Pickel B."/>
            <person name="Atanasova L."/>
            <person name="Karlsson M."/>
            <person name="Huettel B."/>
            <person name="Barry K.W."/>
            <person name="Haridas S."/>
            <person name="Chen C."/>
            <person name="Bauer D."/>
            <person name="Andreopoulos W."/>
            <person name="Pangilinan J."/>
            <person name="LaButti K."/>
            <person name="Riley R."/>
            <person name="Lipzen A."/>
            <person name="Clum A."/>
            <person name="Drula E."/>
            <person name="Henrissat B."/>
            <person name="Kohler A."/>
            <person name="Grigoriev I.V."/>
            <person name="Martin F.M."/>
            <person name="Hacquard S."/>
        </authorList>
    </citation>
    <scope>NUCLEOTIDE SEQUENCE</scope>
    <source>
        <strain evidence="1">MPI-SDFR-AT-0073</strain>
    </source>
</reference>
<dbReference type="EMBL" id="JAGPXC010000011">
    <property type="protein sequence ID" value="KAH6645745.1"/>
    <property type="molecule type" value="Genomic_DNA"/>
</dbReference>
<dbReference type="Proteomes" id="UP000758603">
    <property type="component" value="Unassembled WGS sequence"/>
</dbReference>
<dbReference type="AlphaFoldDB" id="A0A9P8RM43"/>
<evidence type="ECO:0000313" key="1">
    <source>
        <dbReference type="EMBL" id="KAH6645745.1"/>
    </source>
</evidence>
<sequence>MAYISNKKLKHKRRYSYKIVRKNTNIPVDRLCKLRSKKLAPGNSGEDPYLVATIVSLAQSRVYAENLSSNVFTPRDVVVQLITFAVNRRAFVVYRATVTSAFLKMFDQPHEAPMSRPELTIEYRFIPVWPVLRLQDRFKEVLGDMGIG</sequence>
<comment type="caution">
    <text evidence="1">The sequence shown here is derived from an EMBL/GenBank/DDBJ whole genome shotgun (WGS) entry which is preliminary data.</text>
</comment>
<feature type="non-terminal residue" evidence="1">
    <location>
        <position position="148"/>
    </location>
</feature>
<gene>
    <name evidence="1" type="ORF">BKA67DRAFT_500268</name>
</gene>